<evidence type="ECO:0000313" key="3">
    <source>
        <dbReference type="Proteomes" id="UP001163850"/>
    </source>
</evidence>
<reference evidence="2" key="1">
    <citation type="submission" date="2022-08" db="EMBL/GenBank/DDBJ databases">
        <authorList>
            <consortium name="DOE Joint Genome Institute"/>
            <person name="Min B."/>
            <person name="Riley R."/>
            <person name="Sierra-Patev S."/>
            <person name="Naranjo-Ortiz M."/>
            <person name="Looney B."/>
            <person name="Konkel Z."/>
            <person name="Slot J.C."/>
            <person name="Sakamoto Y."/>
            <person name="Steenwyk J.L."/>
            <person name="Rokas A."/>
            <person name="Carro J."/>
            <person name="Camarero S."/>
            <person name="Ferreira P."/>
            <person name="Molpeceres G."/>
            <person name="Ruiz-Duenas F.J."/>
            <person name="Serrano A."/>
            <person name="Henrissat B."/>
            <person name="Drula E."/>
            <person name="Hughes K.W."/>
            <person name="Mata J.L."/>
            <person name="Ishikawa N.K."/>
            <person name="Vargas-Isla R."/>
            <person name="Ushijima S."/>
            <person name="Smith C.A."/>
            <person name="Ahrendt S."/>
            <person name="Andreopoulos W."/>
            <person name="He G."/>
            <person name="Labutti K."/>
            <person name="Lipzen A."/>
            <person name="Ng V."/>
            <person name="Sandor L."/>
            <person name="Barry K."/>
            <person name="Martinez A.T."/>
            <person name="Xiao Y."/>
            <person name="Gibbons J.G."/>
            <person name="Terashima K."/>
            <person name="Hibbett D.S."/>
            <person name="Grigoriev I.V."/>
        </authorList>
    </citation>
    <scope>NUCLEOTIDE SEQUENCE</scope>
    <source>
        <strain evidence="2">TFB7829</strain>
    </source>
</reference>
<protein>
    <submittedName>
        <fullName evidence="2">Uncharacterized protein</fullName>
    </submittedName>
</protein>
<gene>
    <name evidence="2" type="ORF">F5890DRAFT_1473543</name>
</gene>
<dbReference type="EMBL" id="MU801956">
    <property type="protein sequence ID" value="KAJ3985688.1"/>
    <property type="molecule type" value="Genomic_DNA"/>
</dbReference>
<proteinExistence type="predicted"/>
<dbReference type="Proteomes" id="UP001163850">
    <property type="component" value="Unassembled WGS sequence"/>
</dbReference>
<organism evidence="2 3">
    <name type="scientific">Lentinula detonsa</name>
    <dbReference type="NCBI Taxonomy" id="2804962"/>
    <lineage>
        <taxon>Eukaryota</taxon>
        <taxon>Fungi</taxon>
        <taxon>Dikarya</taxon>
        <taxon>Basidiomycota</taxon>
        <taxon>Agaricomycotina</taxon>
        <taxon>Agaricomycetes</taxon>
        <taxon>Agaricomycetidae</taxon>
        <taxon>Agaricales</taxon>
        <taxon>Marasmiineae</taxon>
        <taxon>Omphalotaceae</taxon>
        <taxon>Lentinula</taxon>
    </lineage>
</organism>
<evidence type="ECO:0000256" key="1">
    <source>
        <dbReference type="SAM" id="MobiDB-lite"/>
    </source>
</evidence>
<dbReference type="AlphaFoldDB" id="A0AA38Q2I4"/>
<accession>A0AA38Q2I4</accession>
<comment type="caution">
    <text evidence="2">The sequence shown here is derived from an EMBL/GenBank/DDBJ whole genome shotgun (WGS) entry which is preliminary data.</text>
</comment>
<sequence length="131" mass="14763">MPGSINADKPTSKRPQTKQNKILLHFFLLQLQPHLPPFPKKQSPPRIPPKNPRTPSKITVRVSDSGDEDVNEIEESFEQELKTEKHSERSPGWSALRSGSLNKDNVKTEDLKGNLAAVELWVVESQTQGRC</sequence>
<name>A0AA38Q2I4_9AGAR</name>
<feature type="compositionally biased region" description="Basic and acidic residues" evidence="1">
    <location>
        <begin position="79"/>
        <end position="89"/>
    </location>
</feature>
<evidence type="ECO:0000313" key="2">
    <source>
        <dbReference type="EMBL" id="KAJ3985688.1"/>
    </source>
</evidence>
<feature type="region of interest" description="Disordered" evidence="1">
    <location>
        <begin position="34"/>
        <end position="105"/>
    </location>
</feature>
<feature type="compositionally biased region" description="Acidic residues" evidence="1">
    <location>
        <begin position="65"/>
        <end position="78"/>
    </location>
</feature>